<evidence type="ECO:0000256" key="1">
    <source>
        <dbReference type="PROSITE-ProRule" id="PRU00339"/>
    </source>
</evidence>
<sequence length="183" mass="21145">MKESYYTKQLSEEAAEFYQNCVDLLEKGKRKQAAARLNNFLEEQSDFIPALNKRAVLYIYEKDYAKAQDLLQSILNKDPDYAPALTNLGSIAKELGNTHRAKELYQQAIASDDEYGPAYNNLGVIYREEGDYNNSIKYLKKARKRGSFSYQLNSDKPFYKDPGCLFIIFLLLIFIFIAYLILN</sequence>
<dbReference type="InterPro" id="IPR037919">
    <property type="entry name" value="OGT"/>
</dbReference>
<dbReference type="GO" id="GO:0006493">
    <property type="term" value="P:protein O-linked glycosylation"/>
    <property type="evidence" value="ECO:0007669"/>
    <property type="project" value="InterPro"/>
</dbReference>
<dbReference type="EMBL" id="FOTI01000037">
    <property type="protein sequence ID" value="SFL86375.1"/>
    <property type="molecule type" value="Genomic_DNA"/>
</dbReference>
<feature type="repeat" description="TPR" evidence="1">
    <location>
        <begin position="82"/>
        <end position="115"/>
    </location>
</feature>
<dbReference type="SMART" id="SM00671">
    <property type="entry name" value="SEL1"/>
    <property type="match status" value="2"/>
</dbReference>
<evidence type="ECO:0000313" key="3">
    <source>
        <dbReference type="EMBL" id="SFL86375.1"/>
    </source>
</evidence>
<dbReference type="PROSITE" id="PS50005">
    <property type="entry name" value="TPR"/>
    <property type="match status" value="2"/>
</dbReference>
<evidence type="ECO:0000256" key="2">
    <source>
        <dbReference type="SAM" id="Phobius"/>
    </source>
</evidence>
<keyword evidence="1" id="KW-0802">TPR repeat</keyword>
<dbReference type="AlphaFoldDB" id="A0A1I4L5Q7"/>
<dbReference type="Proteomes" id="UP000199006">
    <property type="component" value="Unassembled WGS sequence"/>
</dbReference>
<dbReference type="GO" id="GO:0097363">
    <property type="term" value="F:protein O-acetylglucosaminyltransferase activity"/>
    <property type="evidence" value="ECO:0007669"/>
    <property type="project" value="TreeGrafter"/>
</dbReference>
<feature type="transmembrane region" description="Helical" evidence="2">
    <location>
        <begin position="163"/>
        <end position="182"/>
    </location>
</feature>
<dbReference type="Pfam" id="PF14559">
    <property type="entry name" value="TPR_19"/>
    <property type="match status" value="1"/>
</dbReference>
<name>A0A1I4L5Q7_9FIRM</name>
<feature type="repeat" description="TPR" evidence="1">
    <location>
        <begin position="116"/>
        <end position="149"/>
    </location>
</feature>
<dbReference type="PANTHER" id="PTHR44366">
    <property type="entry name" value="UDP-N-ACETYLGLUCOSAMINE--PEPTIDE N-ACETYLGLUCOSAMINYLTRANSFERASE 110 KDA SUBUNIT"/>
    <property type="match status" value="1"/>
</dbReference>
<dbReference type="STRING" id="29563.SAMN02983006_02234"/>
<dbReference type="PANTHER" id="PTHR44366:SF1">
    <property type="entry name" value="UDP-N-ACETYLGLUCOSAMINE--PEPTIDE N-ACETYLGLUCOSAMINYLTRANSFERASE 110 KDA SUBUNIT"/>
    <property type="match status" value="1"/>
</dbReference>
<protein>
    <submittedName>
        <fullName evidence="3">Tetratricopeptide repeat-containing protein</fullName>
    </submittedName>
</protein>
<dbReference type="InterPro" id="IPR019734">
    <property type="entry name" value="TPR_rpt"/>
</dbReference>
<dbReference type="Gene3D" id="1.25.40.10">
    <property type="entry name" value="Tetratricopeptide repeat domain"/>
    <property type="match status" value="1"/>
</dbReference>
<evidence type="ECO:0000313" key="4">
    <source>
        <dbReference type="Proteomes" id="UP000199006"/>
    </source>
</evidence>
<keyword evidence="2" id="KW-1133">Transmembrane helix</keyword>
<accession>A0A1I4L5Q7</accession>
<dbReference type="SUPFAM" id="SSF48452">
    <property type="entry name" value="TPR-like"/>
    <property type="match status" value="1"/>
</dbReference>
<proteinExistence type="predicted"/>
<dbReference type="OrthoDB" id="2111620at2"/>
<dbReference type="InterPro" id="IPR011990">
    <property type="entry name" value="TPR-like_helical_dom_sf"/>
</dbReference>
<keyword evidence="2" id="KW-0812">Transmembrane</keyword>
<organism evidence="3 4">
    <name type="scientific">Halanaerobium salsuginis</name>
    <dbReference type="NCBI Taxonomy" id="29563"/>
    <lineage>
        <taxon>Bacteria</taxon>
        <taxon>Bacillati</taxon>
        <taxon>Bacillota</taxon>
        <taxon>Clostridia</taxon>
        <taxon>Halanaerobiales</taxon>
        <taxon>Halanaerobiaceae</taxon>
        <taxon>Halanaerobium</taxon>
    </lineage>
</organism>
<keyword evidence="4" id="KW-1185">Reference proteome</keyword>
<dbReference type="SMART" id="SM00028">
    <property type="entry name" value="TPR"/>
    <property type="match status" value="3"/>
</dbReference>
<dbReference type="InterPro" id="IPR006597">
    <property type="entry name" value="Sel1-like"/>
</dbReference>
<keyword evidence="2" id="KW-0472">Membrane</keyword>
<reference evidence="3 4" key="1">
    <citation type="submission" date="2016-10" db="EMBL/GenBank/DDBJ databases">
        <authorList>
            <person name="de Groot N.N."/>
        </authorList>
    </citation>
    <scope>NUCLEOTIDE SEQUENCE [LARGE SCALE GENOMIC DNA]</scope>
    <source>
        <strain evidence="3 4">ATCC 51327</strain>
    </source>
</reference>
<gene>
    <name evidence="3" type="ORF">SAMN02983006_02234</name>
</gene>